<feature type="transmembrane region" description="Helical" evidence="1">
    <location>
        <begin position="12"/>
        <end position="32"/>
    </location>
</feature>
<sequence length="991" mass="107561">MLLGRDRSVGRIFFGALLFGMAYYTVFMVITLEHSTVIPRDFGVFKLGYQPAARAHEFERLSKRALFVFLLAVSVVSGGNIWRQVPFMKESKTDCFSNTTTGFRCGLMDTFLLCTGGNRVNPATLFSNLDWWAGCMPPSIRAVGHSMFLHRGNLFVMNGANARGLPFHSAYSFASDHPTLTNVTDVQYTITKLMPSDNSGTFPYVETGQVIPLGNSFLIMSFEAGLAWEFFLDNDEYELAYRQVLDAGTDLMLDVLRTQVLAVDGFPDYQQSLDNPARDTLVFVMIEVANPASSASWSRYGTVFLGISPNGGPDGAPIIYVHSATKLMRELYFDDVVHFQYFRLVQSERHSVLLFGSRCDGGPCRIEVWELRENATYRFVETILRVPAALGPPVIPGESFDVVKVGGTYFVMTAGPQGSLLWWYMEVDYDNATDLATSPCPAGRFLYRRPASHLCMACPPNSFTDGPNADQCTPCPPDSVAAGRGNTQCVRCPPGTFALASHQTCIPCPEGSYNPTANATCLPCPPDAACPPGSAHPLPASAARASFFSHDPYAQQQNMHGAEVTFYGTLAGVALSLVLAAVALCFCRRGLARMDLFFSAKHPQEALPARLYLRRTQLGGAVSLVLLVLLSALCAIHVYAFFTAAPQLAEVPVRLLQCPAPPNDHVPLLGVLTITLTYAGLPAALCTADPNAVDPPGACAAGWRLPDAPMHNQSEAMIMTRRSCEAVGEDEACRVTISYQLRNMTGTPSFARFVELADPLAVGLRVDASTPPVASVVAQADLQWRVGKMPGVLISESSVVHEFRSADEGLLLDGEDEPALGLGLAASWLCMRDQATAAFDGTRFVELAPGVHHTNLQSADAPSFYLRPHEPAIGPPDPASANLTLVITFTNASLSEIHVTKETSWIRLLGELGGLVSALLGVASFGLLMIENCLHAVLTRASRNAPLVEATALLNPREEAETLETGGHIRKRPAWVRMVEQLYELPTERPS</sequence>
<keyword evidence="1" id="KW-0812">Transmembrane</keyword>
<protein>
    <recommendedName>
        <fullName evidence="4">Tyrosine-protein kinase ephrin type A/B receptor-like domain-containing protein</fullName>
    </recommendedName>
</protein>
<dbReference type="PANTHER" id="PTHR46967:SF2">
    <property type="entry name" value="SUSHI, VON WILLEBRAND FACTOR TYPE A, EGF AND PENTRAXIN DOMAIN-CONTAINING PROTEIN 1-LIKE"/>
    <property type="match status" value="1"/>
</dbReference>
<dbReference type="EMBL" id="JAPMOS010000009">
    <property type="protein sequence ID" value="KAJ4461100.1"/>
    <property type="molecule type" value="Genomic_DNA"/>
</dbReference>
<dbReference type="Gene3D" id="2.10.50.10">
    <property type="entry name" value="Tumor Necrosis Factor Receptor, subunit A, domain 2"/>
    <property type="match status" value="1"/>
</dbReference>
<keyword evidence="3" id="KW-1185">Reference proteome</keyword>
<accession>A0ABQ8UWG1</accession>
<evidence type="ECO:0000256" key="1">
    <source>
        <dbReference type="SAM" id="Phobius"/>
    </source>
</evidence>
<keyword evidence="1" id="KW-0472">Membrane</keyword>
<evidence type="ECO:0000313" key="2">
    <source>
        <dbReference type="EMBL" id="KAJ4461100.1"/>
    </source>
</evidence>
<feature type="transmembrane region" description="Helical" evidence="1">
    <location>
        <begin position="566"/>
        <end position="587"/>
    </location>
</feature>
<gene>
    <name evidence="2" type="ORF">PAPYR_2547</name>
</gene>
<organism evidence="2 3">
    <name type="scientific">Paratrimastix pyriformis</name>
    <dbReference type="NCBI Taxonomy" id="342808"/>
    <lineage>
        <taxon>Eukaryota</taxon>
        <taxon>Metamonada</taxon>
        <taxon>Preaxostyla</taxon>
        <taxon>Paratrimastigidae</taxon>
        <taxon>Paratrimastix</taxon>
    </lineage>
</organism>
<dbReference type="InterPro" id="IPR009030">
    <property type="entry name" value="Growth_fac_rcpt_cys_sf"/>
</dbReference>
<keyword evidence="1" id="KW-1133">Transmembrane helix</keyword>
<evidence type="ECO:0000313" key="3">
    <source>
        <dbReference type="Proteomes" id="UP001141327"/>
    </source>
</evidence>
<evidence type="ECO:0008006" key="4">
    <source>
        <dbReference type="Google" id="ProtNLM"/>
    </source>
</evidence>
<feature type="transmembrane region" description="Helical" evidence="1">
    <location>
        <begin position="618"/>
        <end position="642"/>
    </location>
</feature>
<dbReference type="SUPFAM" id="SSF57184">
    <property type="entry name" value="Growth factor receptor domain"/>
    <property type="match status" value="1"/>
</dbReference>
<dbReference type="SMART" id="SM01411">
    <property type="entry name" value="Ephrin_rec_like"/>
    <property type="match status" value="2"/>
</dbReference>
<feature type="transmembrane region" description="Helical" evidence="1">
    <location>
        <begin position="64"/>
        <end position="82"/>
    </location>
</feature>
<proteinExistence type="predicted"/>
<dbReference type="CDD" id="cd00185">
    <property type="entry name" value="TNFRSF"/>
    <property type="match status" value="1"/>
</dbReference>
<dbReference type="PANTHER" id="PTHR46967">
    <property type="entry name" value="INSULIN-LIKE GROWTH FACTOR BINDING PROTEIN,N-TERMINAL"/>
    <property type="match status" value="1"/>
</dbReference>
<name>A0ABQ8UWG1_9EUKA</name>
<dbReference type="Proteomes" id="UP001141327">
    <property type="component" value="Unassembled WGS sequence"/>
</dbReference>
<reference evidence="2" key="1">
    <citation type="journal article" date="2022" name="bioRxiv">
        <title>Genomics of Preaxostyla Flagellates Illuminates Evolutionary Transitions and the Path Towards Mitochondrial Loss.</title>
        <authorList>
            <person name="Novak L.V.F."/>
            <person name="Treitli S.C."/>
            <person name="Pyrih J."/>
            <person name="Halakuc P."/>
            <person name="Pipaliya S.V."/>
            <person name="Vacek V."/>
            <person name="Brzon O."/>
            <person name="Soukal P."/>
            <person name="Eme L."/>
            <person name="Dacks J.B."/>
            <person name="Karnkowska A."/>
            <person name="Elias M."/>
            <person name="Hampl V."/>
        </authorList>
    </citation>
    <scope>NUCLEOTIDE SEQUENCE</scope>
    <source>
        <strain evidence="2">RCP-MX</strain>
    </source>
</reference>
<comment type="caution">
    <text evidence="2">The sequence shown here is derived from an EMBL/GenBank/DDBJ whole genome shotgun (WGS) entry which is preliminary data.</text>
</comment>